<evidence type="ECO:0000313" key="1">
    <source>
        <dbReference type="EMBL" id="GAY63058.1"/>
    </source>
</evidence>
<reference evidence="1 2" key="1">
    <citation type="journal article" date="2017" name="Front. Genet.">
        <title>Draft sequencing of the heterozygous diploid genome of Satsuma (Citrus unshiu Marc.) using a hybrid assembly approach.</title>
        <authorList>
            <person name="Shimizu T."/>
            <person name="Tanizawa Y."/>
            <person name="Mochizuki T."/>
            <person name="Nagasaki H."/>
            <person name="Yoshioka T."/>
            <person name="Toyoda A."/>
            <person name="Fujiyama A."/>
            <person name="Kaminuma E."/>
            <person name="Nakamura Y."/>
        </authorList>
    </citation>
    <scope>NUCLEOTIDE SEQUENCE [LARGE SCALE GENOMIC DNA]</scope>
    <source>
        <strain evidence="2">cv. Miyagawa wase</strain>
    </source>
</reference>
<organism evidence="1 2">
    <name type="scientific">Citrus unshiu</name>
    <name type="common">Satsuma mandarin</name>
    <name type="synonym">Citrus nobilis var. unshiu</name>
    <dbReference type="NCBI Taxonomy" id="55188"/>
    <lineage>
        <taxon>Eukaryota</taxon>
        <taxon>Viridiplantae</taxon>
        <taxon>Streptophyta</taxon>
        <taxon>Embryophyta</taxon>
        <taxon>Tracheophyta</taxon>
        <taxon>Spermatophyta</taxon>
        <taxon>Magnoliopsida</taxon>
        <taxon>eudicotyledons</taxon>
        <taxon>Gunneridae</taxon>
        <taxon>Pentapetalae</taxon>
        <taxon>rosids</taxon>
        <taxon>malvids</taxon>
        <taxon>Sapindales</taxon>
        <taxon>Rutaceae</taxon>
        <taxon>Aurantioideae</taxon>
        <taxon>Citrus</taxon>
    </lineage>
</organism>
<dbReference type="AlphaFoldDB" id="A0A2H5QEJ5"/>
<keyword evidence="2" id="KW-1185">Reference proteome</keyword>
<dbReference type="EMBL" id="BDQV01000333">
    <property type="protein sequence ID" value="GAY63058.1"/>
    <property type="molecule type" value="Genomic_DNA"/>
</dbReference>
<comment type="caution">
    <text evidence="1">The sequence shown here is derived from an EMBL/GenBank/DDBJ whole genome shotgun (WGS) entry which is preliminary data.</text>
</comment>
<dbReference type="Proteomes" id="UP000236630">
    <property type="component" value="Unassembled WGS sequence"/>
</dbReference>
<name>A0A2H5QEJ5_CITUN</name>
<proteinExistence type="predicted"/>
<evidence type="ECO:0000313" key="2">
    <source>
        <dbReference type="Proteomes" id="UP000236630"/>
    </source>
</evidence>
<accession>A0A2H5QEJ5</accession>
<gene>
    <name evidence="1" type="ORF">CUMW_222560</name>
</gene>
<protein>
    <submittedName>
        <fullName evidence="1">Uncharacterized protein</fullName>
    </submittedName>
</protein>
<sequence length="90" mass="9827">MFDTAISYEYFMQPSGMGLVIDCLNVDCGEVDCQEGSLWSLMNNCVAVQPRIGVAGTGAEICLTKSNLRVYYVKQKTSSTCHLGNKFTAC</sequence>